<dbReference type="Proteomes" id="UP000075320">
    <property type="component" value="Unassembled WGS sequence"/>
</dbReference>
<evidence type="ECO:0000256" key="5">
    <source>
        <dbReference type="ARBA" id="ARBA00022694"/>
    </source>
</evidence>
<organism evidence="11 12">
    <name type="scientific">Bdellovibrio bacteriovorus</name>
    <dbReference type="NCBI Taxonomy" id="959"/>
    <lineage>
        <taxon>Bacteria</taxon>
        <taxon>Pseudomonadati</taxon>
        <taxon>Bdellovibrionota</taxon>
        <taxon>Bdellovibrionia</taxon>
        <taxon>Bdellovibrionales</taxon>
        <taxon>Pseudobdellovibrionaceae</taxon>
        <taxon>Bdellovibrio</taxon>
    </lineage>
</organism>
<dbReference type="AlphaFoldDB" id="A0A150WK53"/>
<keyword evidence="5" id="KW-0819">tRNA processing</keyword>
<evidence type="ECO:0000256" key="8">
    <source>
        <dbReference type="ARBA" id="ARBA00022840"/>
    </source>
</evidence>
<dbReference type="GO" id="GO:0002949">
    <property type="term" value="P:tRNA threonylcarbamoyladenosine modification"/>
    <property type="evidence" value="ECO:0007669"/>
    <property type="project" value="InterPro"/>
</dbReference>
<evidence type="ECO:0000313" key="11">
    <source>
        <dbReference type="EMBL" id="KYG64003.1"/>
    </source>
</evidence>
<keyword evidence="8" id="KW-0067">ATP-binding</keyword>
<dbReference type="SUPFAM" id="SSF52540">
    <property type="entry name" value="P-loop containing nucleoside triphosphate hydrolases"/>
    <property type="match status" value="1"/>
</dbReference>
<dbReference type="PANTHER" id="PTHR33540">
    <property type="entry name" value="TRNA THREONYLCARBAMOYLADENOSINE BIOSYNTHESIS PROTEIN TSAE"/>
    <property type="match status" value="1"/>
</dbReference>
<dbReference type="Pfam" id="PF02367">
    <property type="entry name" value="TsaE"/>
    <property type="match status" value="1"/>
</dbReference>
<dbReference type="InterPro" id="IPR027417">
    <property type="entry name" value="P-loop_NTPase"/>
</dbReference>
<evidence type="ECO:0000256" key="3">
    <source>
        <dbReference type="ARBA" id="ARBA00019010"/>
    </source>
</evidence>
<evidence type="ECO:0000256" key="2">
    <source>
        <dbReference type="ARBA" id="ARBA00007599"/>
    </source>
</evidence>
<dbReference type="GO" id="GO:0046872">
    <property type="term" value="F:metal ion binding"/>
    <property type="evidence" value="ECO:0007669"/>
    <property type="project" value="UniProtKB-KW"/>
</dbReference>
<evidence type="ECO:0000256" key="4">
    <source>
        <dbReference type="ARBA" id="ARBA00022490"/>
    </source>
</evidence>
<evidence type="ECO:0000256" key="10">
    <source>
        <dbReference type="ARBA" id="ARBA00032441"/>
    </source>
</evidence>
<dbReference type="OrthoDB" id="5294035at2"/>
<evidence type="ECO:0000256" key="1">
    <source>
        <dbReference type="ARBA" id="ARBA00004496"/>
    </source>
</evidence>
<dbReference type="RefSeq" id="WP_061835956.1">
    <property type="nucleotide sequence ID" value="NZ_LUKE01000003.1"/>
</dbReference>
<keyword evidence="12" id="KW-1185">Reference proteome</keyword>
<dbReference type="InterPro" id="IPR003442">
    <property type="entry name" value="T6A_TsaE"/>
</dbReference>
<sequence length="149" mass="17040">MSDVLNSQREIRNLEELKSFWAEVLPHLSSRCILLMSGEVGAGKTTSVQMIASILGMRDVQSPSFAIHLRYENSEGKALDHLDLYRLKDDDDLESSGFWDLFAQHNSLMIIEWADRLNSEFLPMNWQKVKVTLQKKSEAVRLITTETLA</sequence>
<accession>A0A150WK53</accession>
<keyword evidence="9" id="KW-0460">Magnesium</keyword>
<comment type="similarity">
    <text evidence="2">Belongs to the TsaE family.</text>
</comment>
<evidence type="ECO:0000256" key="9">
    <source>
        <dbReference type="ARBA" id="ARBA00022842"/>
    </source>
</evidence>
<evidence type="ECO:0000256" key="6">
    <source>
        <dbReference type="ARBA" id="ARBA00022723"/>
    </source>
</evidence>
<comment type="subcellular location">
    <subcellularLocation>
        <location evidence="1">Cytoplasm</location>
    </subcellularLocation>
</comment>
<dbReference type="PANTHER" id="PTHR33540:SF2">
    <property type="entry name" value="TRNA THREONYLCARBAMOYLADENOSINE BIOSYNTHESIS PROTEIN TSAE"/>
    <property type="match status" value="1"/>
</dbReference>
<dbReference type="NCBIfam" id="TIGR00150">
    <property type="entry name" value="T6A_YjeE"/>
    <property type="match status" value="1"/>
</dbReference>
<dbReference type="Gene3D" id="3.40.50.300">
    <property type="entry name" value="P-loop containing nucleotide triphosphate hydrolases"/>
    <property type="match status" value="1"/>
</dbReference>
<dbReference type="EMBL" id="LUKE01000003">
    <property type="protein sequence ID" value="KYG64003.1"/>
    <property type="molecule type" value="Genomic_DNA"/>
</dbReference>
<reference evidence="11 12" key="1">
    <citation type="submission" date="2016-03" db="EMBL/GenBank/DDBJ databases">
        <authorList>
            <person name="Ploux O."/>
        </authorList>
    </citation>
    <scope>NUCLEOTIDE SEQUENCE [LARGE SCALE GENOMIC DNA]</scope>
    <source>
        <strain evidence="11 12">R0</strain>
    </source>
</reference>
<keyword evidence="4" id="KW-0963">Cytoplasm</keyword>
<gene>
    <name evidence="11" type="ORF">AZI86_14445</name>
</gene>
<comment type="caution">
    <text evidence="11">The sequence shown here is derived from an EMBL/GenBank/DDBJ whole genome shotgun (WGS) entry which is preliminary data.</text>
</comment>
<proteinExistence type="inferred from homology"/>
<keyword evidence="6" id="KW-0479">Metal-binding</keyword>
<dbReference type="GO" id="GO:0005524">
    <property type="term" value="F:ATP binding"/>
    <property type="evidence" value="ECO:0007669"/>
    <property type="project" value="UniProtKB-KW"/>
</dbReference>
<evidence type="ECO:0000256" key="7">
    <source>
        <dbReference type="ARBA" id="ARBA00022741"/>
    </source>
</evidence>
<keyword evidence="7" id="KW-0547">Nucleotide-binding</keyword>
<evidence type="ECO:0000313" key="12">
    <source>
        <dbReference type="Proteomes" id="UP000075320"/>
    </source>
</evidence>
<dbReference type="GO" id="GO:0005737">
    <property type="term" value="C:cytoplasm"/>
    <property type="evidence" value="ECO:0007669"/>
    <property type="project" value="UniProtKB-SubCell"/>
</dbReference>
<name>A0A150WK53_BDEBC</name>
<protein>
    <recommendedName>
        <fullName evidence="3">tRNA threonylcarbamoyladenosine biosynthesis protein TsaE</fullName>
    </recommendedName>
    <alternativeName>
        <fullName evidence="10">t(6)A37 threonylcarbamoyladenosine biosynthesis protein TsaE</fullName>
    </alternativeName>
</protein>